<feature type="non-terminal residue" evidence="1">
    <location>
        <position position="1"/>
    </location>
</feature>
<dbReference type="EMBL" id="JAESDN010000001">
    <property type="protein sequence ID" value="KAG7057846.1"/>
    <property type="molecule type" value="Genomic_DNA"/>
</dbReference>
<keyword evidence="2" id="KW-1185">Reference proteome</keyword>
<evidence type="ECO:0000313" key="2">
    <source>
        <dbReference type="Proteomes" id="UP000699042"/>
    </source>
</evidence>
<feature type="non-terminal residue" evidence="1">
    <location>
        <position position="76"/>
    </location>
</feature>
<protein>
    <submittedName>
        <fullName evidence="1">Uncharacterized protein</fullName>
    </submittedName>
</protein>
<organism evidence="1 2">
    <name type="scientific">Colletotrichum scovillei</name>
    <dbReference type="NCBI Taxonomy" id="1209932"/>
    <lineage>
        <taxon>Eukaryota</taxon>
        <taxon>Fungi</taxon>
        <taxon>Dikarya</taxon>
        <taxon>Ascomycota</taxon>
        <taxon>Pezizomycotina</taxon>
        <taxon>Sordariomycetes</taxon>
        <taxon>Hypocreomycetidae</taxon>
        <taxon>Glomerellales</taxon>
        <taxon>Glomerellaceae</taxon>
        <taxon>Colletotrichum</taxon>
        <taxon>Colletotrichum acutatum species complex</taxon>
    </lineage>
</organism>
<gene>
    <name evidence="1" type="ORF">JMJ77_005228</name>
</gene>
<evidence type="ECO:0000313" key="1">
    <source>
        <dbReference type="EMBL" id="KAG7057846.1"/>
    </source>
</evidence>
<dbReference type="Proteomes" id="UP000699042">
    <property type="component" value="Unassembled WGS sequence"/>
</dbReference>
<sequence>RERERESPEREVVRYLCTYQIRTSGRERESSGVARREAKRTWAISLQDCQGPYGFSRNVRLGEDGGNDCVFGEKLN</sequence>
<accession>A0A9P7RGL4</accession>
<comment type="caution">
    <text evidence="1">The sequence shown here is derived from an EMBL/GenBank/DDBJ whole genome shotgun (WGS) entry which is preliminary data.</text>
</comment>
<dbReference type="AlphaFoldDB" id="A0A9P7RGL4"/>
<proteinExistence type="predicted"/>
<reference evidence="1" key="1">
    <citation type="submission" date="2021-05" db="EMBL/GenBank/DDBJ databases">
        <title>Comparative genomics of three Colletotrichum scovillei strains and genetic complementation revealed genes involved fungal growth and virulence on chili pepper.</title>
        <authorList>
            <person name="Hsieh D.-K."/>
            <person name="Chuang S.-C."/>
            <person name="Chen C.-Y."/>
            <person name="Chao Y.-T."/>
            <person name="Lu M.-Y.J."/>
            <person name="Lee M.-H."/>
            <person name="Shih M.-C."/>
        </authorList>
    </citation>
    <scope>NUCLEOTIDE SEQUENCE</scope>
    <source>
        <strain evidence="1">Coll-153</strain>
    </source>
</reference>
<name>A0A9P7RGL4_9PEZI</name>